<dbReference type="RefSeq" id="YP_007673137.1">
    <property type="nucleotide sequence ID" value="NC_020837.1"/>
</dbReference>
<evidence type="ECO:0000313" key="2">
    <source>
        <dbReference type="EMBL" id="AGH26959.1"/>
    </source>
</evidence>
<sequence>MPNTNLRDLLGVVTTAQIQALAEADTTTKVPPYPSKDYTVMYIAAHCGATCDNWTSNYGYFQYPDWKVPANTTEVIFEIWGAGGSGGDSRCCGRGIPGGSGAYAYKKLSGNNVVPGCSYSIDIGQGGRARNNLTCGQKGGDTYITGFGLSNFCANGGDGGCSCCYMCCCFWMTKCGVCCNGPCAPYYGADGGAYGNAGAGNVFCQGNHCHNKQYIPYPAGLVNGKGGWLPMTQCEHRGCGYCSTMWATAQLQWGGSYSEGNYVPGIGGASAWTDGGCCYGQHGYHGLIRISYKQSECSY</sequence>
<keyword evidence="3" id="KW-1185">Reference proteome</keyword>
<dbReference type="EMBL" id="HQ634177">
    <property type="protein sequence ID" value="AGH26959.1"/>
    <property type="molecule type" value="Genomic_DNA"/>
</dbReference>
<dbReference type="GeneID" id="15009645"/>
<dbReference type="Pfam" id="PF21722">
    <property type="entry name" value="Gly_rich_2"/>
    <property type="match status" value="1"/>
</dbReference>
<evidence type="ECO:0000259" key="1">
    <source>
        <dbReference type="Pfam" id="PF21722"/>
    </source>
</evidence>
<dbReference type="Proteomes" id="UP000203521">
    <property type="component" value="Segment"/>
</dbReference>
<feature type="domain" description="Glycine-rich" evidence="1">
    <location>
        <begin position="65"/>
        <end position="292"/>
    </location>
</feature>
<dbReference type="OrthoDB" id="35330at10239"/>
<name>M4QF85_9CAUD</name>
<dbReference type="KEGG" id="vg:15009645"/>
<organism evidence="2 3">
    <name type="scientific">Synechococcus phage S-CAM1</name>
    <dbReference type="NCBI Taxonomy" id="754037"/>
    <lineage>
        <taxon>Viruses</taxon>
        <taxon>Duplodnaviria</taxon>
        <taxon>Heunggongvirae</taxon>
        <taxon>Uroviricota</taxon>
        <taxon>Caudoviricetes</taxon>
        <taxon>Pantevenvirales</taxon>
        <taxon>Kyanoviridae</taxon>
        <taxon>Anaposvirus</taxon>
        <taxon>Anaposvirus socalone</taxon>
    </lineage>
</organism>
<proteinExistence type="predicted"/>
<dbReference type="InterPro" id="IPR049304">
    <property type="entry name" value="Gly_rich_dom"/>
</dbReference>
<gene>
    <name evidence="2" type="ORF">SXBG_00224</name>
</gene>
<accession>M4QF85</accession>
<evidence type="ECO:0000313" key="3">
    <source>
        <dbReference type="Proteomes" id="UP000203521"/>
    </source>
</evidence>
<reference evidence="2 3" key="1">
    <citation type="submission" date="2010-11" db="EMBL/GenBank/DDBJ databases">
        <title>The Genome Sequence of Synechococcus phage S-CAM1 0208SB26.</title>
        <authorList>
            <consortium name="The Broad Institute Genome Sequencing Platform"/>
            <person name="Henn M.R."/>
            <person name="Martiny J."/>
            <person name="Weihe C."/>
            <person name="Levin J."/>
            <person name="Malboeuf C."/>
            <person name="Casali M."/>
            <person name="Russ C."/>
            <person name="Lennon N."/>
            <person name="Chapman S.B."/>
            <person name="Erlich R."/>
            <person name="Young S.K."/>
            <person name="Yandava C."/>
            <person name="Zeng Q."/>
            <person name="Alvarado L."/>
            <person name="Anderson S."/>
            <person name="Berlin A."/>
            <person name="Chen Z."/>
            <person name="Freedman E."/>
            <person name="Gellesch M."/>
            <person name="Goldberg J."/>
            <person name="Green L."/>
            <person name="Griggs A."/>
            <person name="Gujja S."/>
            <person name="Heilman E.R."/>
            <person name="Heiman D."/>
            <person name="Hollinger A."/>
            <person name="Howarth C."/>
            <person name="Larson L."/>
            <person name="Mehta T."/>
            <person name="Pearson M."/>
            <person name="Roberts A."/>
            <person name="Ryan E."/>
            <person name="Saif S."/>
            <person name="Shea T."/>
            <person name="Shenoy N."/>
            <person name="Sisk P."/>
            <person name="Stolte C."/>
            <person name="Sykes S."/>
            <person name="White J."/>
            <person name="Haas B."/>
            <person name="Nusbaum C."/>
            <person name="Birren B."/>
        </authorList>
    </citation>
    <scope>NUCLEOTIDE SEQUENCE [LARGE SCALE GENOMIC DNA]</scope>
    <source>
        <strain evidence="2 3">S-CAM1</strain>
    </source>
</reference>
<protein>
    <recommendedName>
        <fullName evidence="1">Glycine-rich domain-containing protein</fullName>
    </recommendedName>
</protein>